<evidence type="ECO:0000313" key="2">
    <source>
        <dbReference type="EMBL" id="CAD7200053.1"/>
    </source>
</evidence>
<protein>
    <submittedName>
        <fullName evidence="2">Uncharacterized protein</fullName>
    </submittedName>
</protein>
<accession>A0A7R8ZA53</accession>
<proteinExistence type="predicted"/>
<keyword evidence="1" id="KW-0472">Membrane</keyword>
<dbReference type="EMBL" id="OA567215">
    <property type="protein sequence ID" value="CAD7200053.1"/>
    <property type="molecule type" value="Genomic_DNA"/>
</dbReference>
<reference evidence="2" key="1">
    <citation type="submission" date="2020-11" db="EMBL/GenBank/DDBJ databases">
        <authorList>
            <person name="Tran Van P."/>
        </authorList>
    </citation>
    <scope>NUCLEOTIDE SEQUENCE</scope>
</reference>
<sequence>MYGRFFEHPGDKDARSSAFFQLKMDEPLLTVVETSAINHAEDNDLLVTFPAPFARGTDADICRGTTVQLLLGLLPLTMTMTVMSAFVYRAMLTRMQAACSEVVWVAAFDKSLLGAEQQLGDVLTKPPLKLLAGYGLGKDSVVNKTVVVAEHLLLHYAIGETRNVLVKMHNWWNKRAHRSKMKDPNRKYTCWEEDFQLQDAGRLALFEEYLEMGEFNK</sequence>
<gene>
    <name evidence="2" type="ORF">TDIB3V08_LOCUS6286</name>
</gene>
<dbReference type="AlphaFoldDB" id="A0A7R8ZA53"/>
<feature type="transmembrane region" description="Helical" evidence="1">
    <location>
        <begin position="69"/>
        <end position="88"/>
    </location>
</feature>
<keyword evidence="1" id="KW-0812">Transmembrane</keyword>
<keyword evidence="1" id="KW-1133">Transmembrane helix</keyword>
<evidence type="ECO:0000256" key="1">
    <source>
        <dbReference type="SAM" id="Phobius"/>
    </source>
</evidence>
<organism evidence="2">
    <name type="scientific">Timema douglasi</name>
    <name type="common">Walking stick</name>
    <dbReference type="NCBI Taxonomy" id="61478"/>
    <lineage>
        <taxon>Eukaryota</taxon>
        <taxon>Metazoa</taxon>
        <taxon>Ecdysozoa</taxon>
        <taxon>Arthropoda</taxon>
        <taxon>Hexapoda</taxon>
        <taxon>Insecta</taxon>
        <taxon>Pterygota</taxon>
        <taxon>Neoptera</taxon>
        <taxon>Polyneoptera</taxon>
        <taxon>Phasmatodea</taxon>
        <taxon>Timematodea</taxon>
        <taxon>Timematoidea</taxon>
        <taxon>Timematidae</taxon>
        <taxon>Timema</taxon>
    </lineage>
</organism>
<name>A0A7R8ZA53_TIMDO</name>